<accession>W5MWW0</accession>
<dbReference type="HOGENOM" id="CLU_029290_0_0_1"/>
<dbReference type="GeneTree" id="ENSGT00940000173214"/>
<protein>
    <submittedName>
        <fullName evidence="4">Leucine rich repeat containing 63</fullName>
    </submittedName>
</protein>
<dbReference type="eggNOG" id="KOG0619">
    <property type="taxonomic scope" value="Eukaryota"/>
</dbReference>
<dbReference type="Bgee" id="ENSLOCG00000010500">
    <property type="expression patterns" value="Expressed in testis and 10 other cell types or tissues"/>
</dbReference>
<dbReference type="SMART" id="SM00369">
    <property type="entry name" value="LRR_TYP"/>
    <property type="match status" value="3"/>
</dbReference>
<dbReference type="Ensembl" id="ENSLOCT00000012895.1">
    <property type="protein sequence ID" value="ENSLOCP00000012869.1"/>
    <property type="gene ID" value="ENSLOCG00000010500.1"/>
</dbReference>
<proteinExistence type="predicted"/>
<dbReference type="EMBL" id="AHAT01003591">
    <property type="status" value="NOT_ANNOTATED_CDS"/>
    <property type="molecule type" value="Genomic_DNA"/>
</dbReference>
<dbReference type="AlphaFoldDB" id="W5MWW0"/>
<dbReference type="Proteomes" id="UP000018468">
    <property type="component" value="Linkage group LG17"/>
</dbReference>
<name>W5MWW0_LEPOC</name>
<evidence type="ECO:0000256" key="1">
    <source>
        <dbReference type="ARBA" id="ARBA00022614"/>
    </source>
</evidence>
<dbReference type="InParanoid" id="W5MWW0"/>
<dbReference type="CTD" id="220416"/>
<evidence type="ECO:0000256" key="3">
    <source>
        <dbReference type="SAM" id="MobiDB-lite"/>
    </source>
</evidence>
<dbReference type="SUPFAM" id="SSF52058">
    <property type="entry name" value="L domain-like"/>
    <property type="match status" value="1"/>
</dbReference>
<dbReference type="PROSITE" id="PS51450">
    <property type="entry name" value="LRR"/>
    <property type="match status" value="1"/>
</dbReference>
<evidence type="ECO:0000256" key="2">
    <source>
        <dbReference type="ARBA" id="ARBA00022737"/>
    </source>
</evidence>
<keyword evidence="2" id="KW-0677">Repeat</keyword>
<dbReference type="InterPro" id="IPR050216">
    <property type="entry name" value="LRR_domain-containing"/>
</dbReference>
<dbReference type="OMA" id="FWKENTR"/>
<keyword evidence="5" id="KW-1185">Reference proteome</keyword>
<dbReference type="GeneID" id="107079482"/>
<dbReference type="InterPro" id="IPR001611">
    <property type="entry name" value="Leu-rich_rpt"/>
</dbReference>
<dbReference type="PANTHER" id="PTHR48051">
    <property type="match status" value="1"/>
</dbReference>
<dbReference type="KEGG" id="loc:107079482"/>
<sequence length="553" mass="61753">MSEDTKLLRRPLPPKTLPALRPVSPARRPAGQESVFNPLPPVQRKPAPDGRTEVMHSCNHASVPFASPVHQAVPNPRNRLAVIPKGPGGFPCRAPRTWPQVHLLGTLQDDPRFCSQPPFTLNDFMGGRCSCPRLRMQTLKQTVFSRENYRKLVELLLAELHRGRRPDVSTQVLSSDSVPVATKRTPQRQIIYELAALIREQVRSQTSAKSSHREDRDSAVGCGSKRVSISGQREALQTLSSSQEHPGSEIILNSVTTRYFQGSRRSQSPFLQDDQCGVIGPSELAILDCLVQGGVLLSLKAHFIARVPDLTPLAHSLLYLNLSFNELNVFPTEVYDIPCLEVLKLRDNPIKEIPDGIHKLSKLKTFVISFCLISALPLGLFSLPCLQFLDVSYNMISAIPSDMRNLRALEYLNVEGNQLAALPCGALRLCLRELRVSNNYMHPYFWTENTQNQPQRLVHLAALCFSVYGLDRRYTSLPCDIQQTLNNVNTCDCCRGPLFGPGLRLIRPCEKIFGVRKVPFLFSACSPSCYESFTTQTENLVQLLYGESASQNS</sequence>
<feature type="region of interest" description="Disordered" evidence="3">
    <location>
        <begin position="1"/>
        <end position="53"/>
    </location>
</feature>
<evidence type="ECO:0000313" key="4">
    <source>
        <dbReference type="Ensembl" id="ENSLOCP00000012869.1"/>
    </source>
</evidence>
<reference evidence="5" key="1">
    <citation type="submission" date="2011-12" db="EMBL/GenBank/DDBJ databases">
        <title>The Draft Genome of Lepisosteus oculatus.</title>
        <authorList>
            <consortium name="The Broad Institute Genome Assembly &amp; Analysis Group"/>
            <consortium name="Computational R&amp;D Group"/>
            <consortium name="and Sequencing Platform"/>
            <person name="Di Palma F."/>
            <person name="Alfoldi J."/>
            <person name="Johnson J."/>
            <person name="Berlin A."/>
            <person name="Gnerre S."/>
            <person name="Jaffe D."/>
            <person name="MacCallum I."/>
            <person name="Young S."/>
            <person name="Walker B.J."/>
            <person name="Lander E.S."/>
            <person name="Lindblad-Toh K."/>
        </authorList>
    </citation>
    <scope>NUCLEOTIDE SEQUENCE [LARGE SCALE GENOMIC DNA]</scope>
</reference>
<dbReference type="InterPro" id="IPR032675">
    <property type="entry name" value="LRR_dom_sf"/>
</dbReference>
<keyword evidence="1" id="KW-0433">Leucine-rich repeat</keyword>
<dbReference type="InterPro" id="IPR003591">
    <property type="entry name" value="Leu-rich_rpt_typical-subtyp"/>
</dbReference>
<dbReference type="GO" id="GO:0035556">
    <property type="term" value="P:intracellular signal transduction"/>
    <property type="evidence" value="ECO:0000318"/>
    <property type="project" value="GO_Central"/>
</dbReference>
<dbReference type="OrthoDB" id="660555at2759"/>
<reference evidence="4" key="3">
    <citation type="submission" date="2025-09" db="UniProtKB">
        <authorList>
            <consortium name="Ensembl"/>
        </authorList>
    </citation>
    <scope>IDENTIFICATION</scope>
</reference>
<dbReference type="Gene3D" id="3.80.10.10">
    <property type="entry name" value="Ribonuclease Inhibitor"/>
    <property type="match status" value="1"/>
</dbReference>
<evidence type="ECO:0000313" key="5">
    <source>
        <dbReference type="Proteomes" id="UP000018468"/>
    </source>
</evidence>
<dbReference type="Pfam" id="PF13855">
    <property type="entry name" value="LRR_8"/>
    <property type="match status" value="1"/>
</dbReference>
<dbReference type="PANTHER" id="PTHR48051:SF1">
    <property type="entry name" value="RAS SUPPRESSOR PROTEIN 1"/>
    <property type="match status" value="1"/>
</dbReference>
<feature type="region of interest" description="Disordered" evidence="3">
    <location>
        <begin position="205"/>
        <end position="226"/>
    </location>
</feature>
<dbReference type="STRING" id="7918.ENSLOCP00000012869"/>
<reference evidence="4" key="2">
    <citation type="submission" date="2025-08" db="UniProtKB">
        <authorList>
            <consortium name="Ensembl"/>
        </authorList>
    </citation>
    <scope>IDENTIFICATION</scope>
</reference>
<organism evidence="4 5">
    <name type="scientific">Lepisosteus oculatus</name>
    <name type="common">Spotted gar</name>
    <dbReference type="NCBI Taxonomy" id="7918"/>
    <lineage>
        <taxon>Eukaryota</taxon>
        <taxon>Metazoa</taxon>
        <taxon>Chordata</taxon>
        <taxon>Craniata</taxon>
        <taxon>Vertebrata</taxon>
        <taxon>Euteleostomi</taxon>
        <taxon>Actinopterygii</taxon>
        <taxon>Neopterygii</taxon>
        <taxon>Holostei</taxon>
        <taxon>Semionotiformes</taxon>
        <taxon>Lepisosteidae</taxon>
        <taxon>Lepisosteus</taxon>
    </lineage>
</organism>